<sequence length="457" mass="53134">MDEIKLSDDVIEQIKDFNHRFLIEEQELLIDKLILNEELKELYKEYGLCNECKQPNIGHFYCKSCNFKRFHQNFKNWTSGNHDVDNFTQNTQLKARKFEEILEWIEHKSFINVKYLAEGGFGTVFKAIWEDGFIGSWDSEKNQWHRLMHKEVALKCLHNSQNITTEFLREIELLLILAANKSGRIIRCYGITKDPITNNFMIVMELKKGSLRQHLDKDFNSLDWKKKLYMLQVISFGLEDIHSNGFIHHDFHCGNILSDFNDKAFITDVGLCQPANMKISQEDNTFGVLPYVAPEVLRGGVYTQVSDIYAFGIVAYEICTGFPPYHNVPHDEFLALKICEGLRPESNYKIPNLIFDIINQCWDEDSLKRPNVVELRELFRKMYNDYNEDSVINKQIKEADEINSKSSSSTVKSPLLSTSTLSYTTHPQASYTSRLLSFKNLSKLKKTDDNSFGTYSK</sequence>
<dbReference type="GO" id="GO:0004672">
    <property type="term" value="F:protein kinase activity"/>
    <property type="evidence" value="ECO:0007669"/>
    <property type="project" value="InterPro"/>
</dbReference>
<protein>
    <submittedName>
        <fullName evidence="2">Ypk2p</fullName>
    </submittedName>
</protein>
<dbReference type="InterPro" id="IPR001245">
    <property type="entry name" value="Ser-Thr/Tyr_kinase_cat_dom"/>
</dbReference>
<dbReference type="Gene3D" id="1.10.510.10">
    <property type="entry name" value="Transferase(Phosphotransferase) domain 1"/>
    <property type="match status" value="1"/>
</dbReference>
<dbReference type="GO" id="GO:0005524">
    <property type="term" value="F:ATP binding"/>
    <property type="evidence" value="ECO:0007669"/>
    <property type="project" value="InterPro"/>
</dbReference>
<dbReference type="PROSITE" id="PS50011">
    <property type="entry name" value="PROTEIN_KINASE_DOM"/>
    <property type="match status" value="1"/>
</dbReference>
<dbReference type="PANTHER" id="PTHR23257">
    <property type="entry name" value="SERINE-THREONINE PROTEIN KINASE"/>
    <property type="match status" value="1"/>
</dbReference>
<dbReference type="HOGENOM" id="CLU_000288_7_34_1"/>
<dbReference type="Proteomes" id="UP000022910">
    <property type="component" value="Unassembled WGS sequence"/>
</dbReference>
<gene>
    <name evidence="2" type="ORF">RirG_104350</name>
</gene>
<comment type="caution">
    <text evidence="2">The sequence shown here is derived from an EMBL/GenBank/DDBJ whole genome shotgun (WGS) entry which is preliminary data.</text>
</comment>
<dbReference type="InterPro" id="IPR000719">
    <property type="entry name" value="Prot_kinase_dom"/>
</dbReference>
<dbReference type="EMBL" id="JEMT01017258">
    <property type="protein sequence ID" value="EXX68528.1"/>
    <property type="molecule type" value="Genomic_DNA"/>
</dbReference>
<dbReference type="Pfam" id="PF07714">
    <property type="entry name" value="PK_Tyr_Ser-Thr"/>
    <property type="match status" value="1"/>
</dbReference>
<dbReference type="GO" id="GO:0007165">
    <property type="term" value="P:signal transduction"/>
    <property type="evidence" value="ECO:0007669"/>
    <property type="project" value="TreeGrafter"/>
</dbReference>
<dbReference type="SUPFAM" id="SSF56112">
    <property type="entry name" value="Protein kinase-like (PK-like)"/>
    <property type="match status" value="1"/>
</dbReference>
<feature type="domain" description="Protein kinase" evidence="1">
    <location>
        <begin position="110"/>
        <end position="379"/>
    </location>
</feature>
<accession>A0A015MNZ9</accession>
<dbReference type="PANTHER" id="PTHR23257:SF963">
    <property type="entry name" value="AT08303P"/>
    <property type="match status" value="1"/>
</dbReference>
<reference evidence="2 3" key="1">
    <citation type="submission" date="2014-02" db="EMBL/GenBank/DDBJ databases">
        <title>Single nucleus genome sequencing reveals high similarity among nuclei of an endomycorrhizal fungus.</title>
        <authorList>
            <person name="Lin K."/>
            <person name="Geurts R."/>
            <person name="Zhang Z."/>
            <person name="Limpens E."/>
            <person name="Saunders D.G."/>
            <person name="Mu D."/>
            <person name="Pang E."/>
            <person name="Cao H."/>
            <person name="Cha H."/>
            <person name="Lin T."/>
            <person name="Zhou Q."/>
            <person name="Shang Y."/>
            <person name="Li Y."/>
            <person name="Ivanov S."/>
            <person name="Sharma T."/>
            <person name="Velzen R.V."/>
            <person name="Ruijter N.D."/>
            <person name="Aanen D.K."/>
            <person name="Win J."/>
            <person name="Kamoun S."/>
            <person name="Bisseling T."/>
            <person name="Huang S."/>
        </authorList>
    </citation>
    <scope>NUCLEOTIDE SEQUENCE [LARGE SCALE GENOMIC DNA]</scope>
    <source>
        <strain evidence="3">DAOM197198w</strain>
    </source>
</reference>
<dbReference type="AlphaFoldDB" id="A0A015MNZ9"/>
<dbReference type="GO" id="GO:0005737">
    <property type="term" value="C:cytoplasm"/>
    <property type="evidence" value="ECO:0007669"/>
    <property type="project" value="TreeGrafter"/>
</dbReference>
<evidence type="ECO:0000313" key="3">
    <source>
        <dbReference type="Proteomes" id="UP000022910"/>
    </source>
</evidence>
<organism evidence="2 3">
    <name type="scientific">Rhizophagus irregularis (strain DAOM 197198w)</name>
    <name type="common">Glomus intraradices</name>
    <dbReference type="NCBI Taxonomy" id="1432141"/>
    <lineage>
        <taxon>Eukaryota</taxon>
        <taxon>Fungi</taxon>
        <taxon>Fungi incertae sedis</taxon>
        <taxon>Mucoromycota</taxon>
        <taxon>Glomeromycotina</taxon>
        <taxon>Glomeromycetes</taxon>
        <taxon>Glomerales</taxon>
        <taxon>Glomeraceae</taxon>
        <taxon>Rhizophagus</taxon>
    </lineage>
</organism>
<evidence type="ECO:0000259" key="1">
    <source>
        <dbReference type="PROSITE" id="PS50011"/>
    </source>
</evidence>
<name>A0A015MNZ9_RHIIW</name>
<dbReference type="InterPro" id="IPR050167">
    <property type="entry name" value="Ser_Thr_protein_kinase"/>
</dbReference>
<keyword evidence="3" id="KW-1185">Reference proteome</keyword>
<dbReference type="InterPro" id="IPR011009">
    <property type="entry name" value="Kinase-like_dom_sf"/>
</dbReference>
<evidence type="ECO:0000313" key="2">
    <source>
        <dbReference type="EMBL" id="EXX68528.1"/>
    </source>
</evidence>
<proteinExistence type="predicted"/>